<evidence type="ECO:0000256" key="1">
    <source>
        <dbReference type="SAM" id="Phobius"/>
    </source>
</evidence>
<proteinExistence type="predicted"/>
<dbReference type="RefSeq" id="WP_006869354.1">
    <property type="nucleotide sequence ID" value="NZ_JH413798.1"/>
</dbReference>
<dbReference type="Proteomes" id="UP000002770">
    <property type="component" value="Unassembled WGS sequence"/>
</dbReference>
<keyword evidence="1" id="KW-1133">Transmembrane helix</keyword>
<dbReference type="Pfam" id="PF14316">
    <property type="entry name" value="DUF4381"/>
    <property type="match status" value="1"/>
</dbReference>
<evidence type="ECO:0008006" key="4">
    <source>
        <dbReference type="Google" id="ProtNLM"/>
    </source>
</evidence>
<dbReference type="eggNOG" id="COG2304">
    <property type="taxonomic scope" value="Bacteria"/>
</dbReference>
<keyword evidence="1" id="KW-0812">Transmembrane</keyword>
<keyword evidence="3" id="KW-1185">Reference proteome</keyword>
<dbReference type="InParanoid" id="G9EJK7"/>
<feature type="transmembrane region" description="Helical" evidence="1">
    <location>
        <begin position="28"/>
        <end position="47"/>
    </location>
</feature>
<dbReference type="HOGENOM" id="CLU_113195_0_2_6"/>
<dbReference type="AlphaFoldDB" id="G9EJK7"/>
<evidence type="ECO:0000313" key="2">
    <source>
        <dbReference type="EMBL" id="EHL32417.1"/>
    </source>
</evidence>
<sequence>MAKTDPLAQLKDIHLPEPVSWWPLAPGWYLLIALVLLLVLYLAYRVYKRYRYALAKKQALLLLATYQAHYEKERNVPLTSAHISELLRRVALVYFPREHVASLHGEAWLQFLNQTGNGIDFLSVRHMLLDAPFKTQDTMNLEPLFNQARLWIKQRRIPCSH</sequence>
<dbReference type="EMBL" id="JH413798">
    <property type="protein sequence ID" value="EHL32417.1"/>
    <property type="molecule type" value="Genomic_DNA"/>
</dbReference>
<evidence type="ECO:0000313" key="3">
    <source>
        <dbReference type="Proteomes" id="UP000002770"/>
    </source>
</evidence>
<dbReference type="OrthoDB" id="283083at2"/>
<gene>
    <name evidence="2" type="ORF">LDG_5373</name>
</gene>
<keyword evidence="1" id="KW-0472">Membrane</keyword>
<reference evidence="2 3" key="1">
    <citation type="journal article" date="2011" name="BMC Genomics">
        <title>Insight into cross-talk between intra-amoebal pathogens.</title>
        <authorList>
            <person name="Gimenez G."/>
            <person name="Bertelli C."/>
            <person name="Moliner C."/>
            <person name="Robert C."/>
            <person name="Raoult D."/>
            <person name="Fournier P.E."/>
            <person name="Greub G."/>
        </authorList>
    </citation>
    <scope>NUCLEOTIDE SEQUENCE [LARGE SCALE GENOMIC DNA]</scope>
    <source>
        <strain evidence="2 3">LLAP12</strain>
    </source>
</reference>
<accession>G9EJK7</accession>
<name>G9EJK7_9GAMM</name>
<dbReference type="STRING" id="658187.LDG_5373"/>
<organism evidence="2 3">
    <name type="scientific">Legionella drancourtii LLAP12</name>
    <dbReference type="NCBI Taxonomy" id="658187"/>
    <lineage>
        <taxon>Bacteria</taxon>
        <taxon>Pseudomonadati</taxon>
        <taxon>Pseudomonadota</taxon>
        <taxon>Gammaproteobacteria</taxon>
        <taxon>Legionellales</taxon>
        <taxon>Legionellaceae</taxon>
        <taxon>Legionella</taxon>
    </lineage>
</organism>
<protein>
    <recommendedName>
        <fullName evidence="4">DUF4381 domain-containing protein</fullName>
    </recommendedName>
</protein>
<dbReference type="InterPro" id="IPR025489">
    <property type="entry name" value="DUF4381"/>
</dbReference>